<comment type="catalytic activity">
    <reaction evidence="7">
        <text>sulfate + ATP + H(+) = adenosine 5'-phosphosulfate + diphosphate</text>
        <dbReference type="Rhea" id="RHEA:18133"/>
        <dbReference type="ChEBI" id="CHEBI:15378"/>
        <dbReference type="ChEBI" id="CHEBI:16189"/>
        <dbReference type="ChEBI" id="CHEBI:30616"/>
        <dbReference type="ChEBI" id="CHEBI:33019"/>
        <dbReference type="ChEBI" id="CHEBI:58243"/>
        <dbReference type="EC" id="2.7.7.4"/>
    </reaction>
</comment>
<dbReference type="NCBIfam" id="NF003166">
    <property type="entry name" value="PRK04149.1"/>
    <property type="match status" value="1"/>
</dbReference>
<dbReference type="Pfam" id="PF14306">
    <property type="entry name" value="PUA_2"/>
    <property type="match status" value="1"/>
</dbReference>
<dbReference type="SUPFAM" id="SSF88697">
    <property type="entry name" value="PUA domain-like"/>
    <property type="match status" value="1"/>
</dbReference>
<dbReference type="GO" id="GO:0070814">
    <property type="term" value="P:hydrogen sulfide biosynthetic process"/>
    <property type="evidence" value="ECO:0007669"/>
    <property type="project" value="UniProtKB-UniRule"/>
</dbReference>
<evidence type="ECO:0000313" key="11">
    <source>
        <dbReference type="Proteomes" id="UP001063698"/>
    </source>
</evidence>
<dbReference type="InterPro" id="IPR020792">
    <property type="entry name" value="SO4_adenylyltransferase_pro"/>
</dbReference>
<dbReference type="Gene3D" id="3.40.50.620">
    <property type="entry name" value="HUPs"/>
    <property type="match status" value="1"/>
</dbReference>
<keyword evidence="3 7" id="KW-0548">Nucleotidyltransferase</keyword>
<gene>
    <name evidence="7" type="primary">sat</name>
    <name evidence="10" type="ORF">IPA_05435</name>
</gene>
<proteinExistence type="inferred from homology"/>
<feature type="domain" description="Sulphate adenylyltransferase catalytic" evidence="8">
    <location>
        <begin position="167"/>
        <end position="374"/>
    </location>
</feature>
<dbReference type="InterPro" id="IPR015947">
    <property type="entry name" value="PUA-like_sf"/>
</dbReference>
<evidence type="ECO:0000256" key="1">
    <source>
        <dbReference type="ARBA" id="ARBA00005048"/>
    </source>
</evidence>
<dbReference type="PANTHER" id="PTHR43509:SF1">
    <property type="entry name" value="SULFATE ADENYLYLTRANSFERASE"/>
    <property type="match status" value="1"/>
</dbReference>
<evidence type="ECO:0000256" key="6">
    <source>
        <dbReference type="ARBA" id="ARBA00037980"/>
    </source>
</evidence>
<keyword evidence="5 7" id="KW-0067">ATP-binding</keyword>
<comment type="similarity">
    <text evidence="6 7">Belongs to the sulfate adenylyltransferase family.</text>
</comment>
<feature type="domain" description="ATP-sulfurylase PUA-like" evidence="9">
    <location>
        <begin position="4"/>
        <end position="159"/>
    </location>
</feature>
<reference evidence="10" key="1">
    <citation type="submission" date="2013-11" db="EMBL/GenBank/DDBJ databases">
        <title>Comparative genomics of Ignicoccus.</title>
        <authorList>
            <person name="Podar M."/>
        </authorList>
    </citation>
    <scope>NUCLEOTIDE SEQUENCE</scope>
    <source>
        <strain evidence="10">DSM 13166</strain>
    </source>
</reference>
<evidence type="ECO:0000259" key="8">
    <source>
        <dbReference type="Pfam" id="PF01747"/>
    </source>
</evidence>
<sequence>MVSKPHGGKLIDRTVSEKSKERLMKEAMEMERVDLTEGLAADIANIAHGVYSPLEGFLTRDDYQSVLDQMRLTNDLPWTIPIILDVDEEFKNRIKEGDEIALFYKDKPIAIMRVEEIYPWDKREYSRKVFKTDDINHPGVKKTFQRKDYLIGGDVLQIEDLPEPYERYRLWPKETRVLFLERGWKRIAAFQTRNVPHRGHEYIQKAALTFTDGLFINPLVGWKKPGDFKDEVIIKAYEALIENYYPKGVVAFSILRMEMRYAGPREAVHHAIVRKNFGATHFIVGRDHAGVGNYYGPYEAWDIFKNFPDLGITPLFVREAFYCKKCGGMVNEKICPHPEEYRIRISGTKLRKMIMEGRMPPEYMMRPEVAKVVLSFKDPFVH</sequence>
<dbReference type="AlphaFoldDB" id="A0A977K9P2"/>
<dbReference type="InterPro" id="IPR024951">
    <property type="entry name" value="Sulfurylase_cat_dom"/>
</dbReference>
<evidence type="ECO:0000256" key="7">
    <source>
        <dbReference type="HAMAP-Rule" id="MF_00066"/>
    </source>
</evidence>
<dbReference type="CDD" id="cd00517">
    <property type="entry name" value="ATPS"/>
    <property type="match status" value="1"/>
</dbReference>
<evidence type="ECO:0000256" key="5">
    <source>
        <dbReference type="ARBA" id="ARBA00022840"/>
    </source>
</evidence>
<dbReference type="EMBL" id="CP006868">
    <property type="protein sequence ID" value="UXD21561.1"/>
    <property type="molecule type" value="Genomic_DNA"/>
</dbReference>
<keyword evidence="4 7" id="KW-0547">Nucleotide-binding</keyword>
<dbReference type="Gene3D" id="3.10.400.10">
    <property type="entry name" value="Sulfate adenylyltransferase"/>
    <property type="match status" value="1"/>
</dbReference>
<keyword evidence="11" id="KW-1185">Reference proteome</keyword>
<keyword evidence="2 7" id="KW-0808">Transferase</keyword>
<dbReference type="Pfam" id="PF01747">
    <property type="entry name" value="ATP-sulfurylase"/>
    <property type="match status" value="1"/>
</dbReference>
<dbReference type="InterPro" id="IPR025980">
    <property type="entry name" value="ATP-Sase_PUA-like_dom"/>
</dbReference>
<dbReference type="KEGG" id="ipc:IPA_05435"/>
<protein>
    <recommendedName>
        <fullName evidence="7">Sulfate adenylyltransferase</fullName>
        <ecNumber evidence="7">2.7.7.4</ecNumber>
    </recommendedName>
    <alternativeName>
        <fullName evidence="7">ATP-sulfurylase</fullName>
    </alternativeName>
    <alternativeName>
        <fullName evidence="7">Sulfate adenylate transferase</fullName>
        <shortName evidence="7">SAT</shortName>
    </alternativeName>
</protein>
<dbReference type="InterPro" id="IPR014729">
    <property type="entry name" value="Rossmann-like_a/b/a_fold"/>
</dbReference>
<organism evidence="10 11">
    <name type="scientific">Ignicoccus pacificus DSM 13166</name>
    <dbReference type="NCBI Taxonomy" id="940294"/>
    <lineage>
        <taxon>Archaea</taxon>
        <taxon>Thermoproteota</taxon>
        <taxon>Thermoprotei</taxon>
        <taxon>Desulfurococcales</taxon>
        <taxon>Desulfurococcaceae</taxon>
        <taxon>Ignicoccus</taxon>
    </lineage>
</organism>
<dbReference type="HAMAP" id="MF_00066">
    <property type="entry name" value="Sulf_adenylyltr"/>
    <property type="match status" value="1"/>
</dbReference>
<evidence type="ECO:0000256" key="2">
    <source>
        <dbReference type="ARBA" id="ARBA00022679"/>
    </source>
</evidence>
<accession>A0A977K9P2</accession>
<evidence type="ECO:0000256" key="4">
    <source>
        <dbReference type="ARBA" id="ARBA00022741"/>
    </source>
</evidence>
<evidence type="ECO:0000259" key="9">
    <source>
        <dbReference type="Pfam" id="PF14306"/>
    </source>
</evidence>
<evidence type="ECO:0000313" key="10">
    <source>
        <dbReference type="EMBL" id="UXD21561.1"/>
    </source>
</evidence>
<dbReference type="GO" id="GO:0005524">
    <property type="term" value="F:ATP binding"/>
    <property type="evidence" value="ECO:0007669"/>
    <property type="project" value="UniProtKB-KW"/>
</dbReference>
<dbReference type="NCBIfam" id="TIGR00339">
    <property type="entry name" value="sopT"/>
    <property type="match status" value="1"/>
</dbReference>
<dbReference type="EC" id="2.7.7.4" evidence="7"/>
<dbReference type="InterPro" id="IPR002650">
    <property type="entry name" value="Sulphate_adenylyltransferase"/>
</dbReference>
<name>A0A977K9P2_9CREN</name>
<evidence type="ECO:0000256" key="3">
    <source>
        <dbReference type="ARBA" id="ARBA00022695"/>
    </source>
</evidence>
<dbReference type="Proteomes" id="UP001063698">
    <property type="component" value="Chromosome"/>
</dbReference>
<dbReference type="SUPFAM" id="SSF52374">
    <property type="entry name" value="Nucleotidylyl transferase"/>
    <property type="match status" value="1"/>
</dbReference>
<comment type="pathway">
    <text evidence="1 7">Sulfur metabolism; hydrogen sulfide biosynthesis; sulfite from sulfate: step 1/3.</text>
</comment>
<dbReference type="PANTHER" id="PTHR43509">
    <property type="match status" value="1"/>
</dbReference>
<dbReference type="GO" id="GO:0004781">
    <property type="term" value="F:sulfate adenylyltransferase (ATP) activity"/>
    <property type="evidence" value="ECO:0007669"/>
    <property type="project" value="UniProtKB-UniRule"/>
</dbReference>
<dbReference type="GO" id="GO:0000103">
    <property type="term" value="P:sulfate assimilation"/>
    <property type="evidence" value="ECO:0007669"/>
    <property type="project" value="UniProtKB-UniRule"/>
</dbReference>